<evidence type="ECO:0000313" key="2">
    <source>
        <dbReference type="Proteomes" id="UP000594586"/>
    </source>
</evidence>
<dbReference type="KEGG" id="cqn:G7Y29_03455"/>
<protein>
    <submittedName>
        <fullName evidence="1">Uncharacterized protein</fullName>
    </submittedName>
</protein>
<dbReference type="AlphaFoldDB" id="A0A7T0PGA9"/>
<name>A0A7T0PGA9_9CORY</name>
<dbReference type="Proteomes" id="UP000594586">
    <property type="component" value="Chromosome"/>
</dbReference>
<reference evidence="1 2" key="1">
    <citation type="submission" date="2020-11" db="EMBL/GenBank/DDBJ databases">
        <title>Corynebacterium sp. MC1420.</title>
        <authorList>
            <person name="Zhou J."/>
        </authorList>
    </citation>
    <scope>NUCLEOTIDE SEQUENCE [LARGE SCALE GENOMIC DNA]</scope>
    <source>
        <strain evidence="1 2">MC1420</strain>
    </source>
</reference>
<evidence type="ECO:0000313" key="1">
    <source>
        <dbReference type="EMBL" id="QPK83862.1"/>
    </source>
</evidence>
<keyword evidence="2" id="KW-1185">Reference proteome</keyword>
<accession>A0A7T0PGA9</accession>
<proteinExistence type="predicted"/>
<gene>
    <name evidence="1" type="ORF">G7Y29_03455</name>
</gene>
<organism evidence="1 2">
    <name type="scientific">Corynebacterium qintianiae</name>
    <dbReference type="NCBI Taxonomy" id="2709392"/>
    <lineage>
        <taxon>Bacteria</taxon>
        <taxon>Bacillati</taxon>
        <taxon>Actinomycetota</taxon>
        <taxon>Actinomycetes</taxon>
        <taxon>Mycobacteriales</taxon>
        <taxon>Corynebacteriaceae</taxon>
        <taxon>Corynebacterium</taxon>
    </lineage>
</organism>
<sequence length="130" mass="14023">MGFMEALRAFFGGEKLVDYPEDVDTVPVRNLEVRVANLDPDTDEKLIIIALPLAAFERVARADAPVRLAPTEGRAVTFVPVRADADPALDPNLGWIIPVTGATAAELRSMPLMPGEYELTSVHVALVVEG</sequence>
<dbReference type="EMBL" id="CP064955">
    <property type="protein sequence ID" value="QPK83862.1"/>
    <property type="molecule type" value="Genomic_DNA"/>
</dbReference>
<dbReference type="RefSeq" id="WP_165001999.1">
    <property type="nucleotide sequence ID" value="NZ_CP064955.1"/>
</dbReference>